<feature type="domain" description="Flagellar basal-body/hook protein C-terminal" evidence="7">
    <location>
        <begin position="372"/>
        <end position="416"/>
    </location>
</feature>
<dbReference type="EMBL" id="CCNB01000043">
    <property type="protein sequence ID" value="CDX44019.1"/>
    <property type="molecule type" value="Genomic_DNA"/>
</dbReference>
<dbReference type="InterPro" id="IPR019776">
    <property type="entry name" value="Flagellar_basal_body_rod_CS"/>
</dbReference>
<name>A0A090FJG7_MESPL</name>
<evidence type="ECO:0000259" key="8">
    <source>
        <dbReference type="Pfam" id="PF07559"/>
    </source>
</evidence>
<dbReference type="PROSITE" id="PS00588">
    <property type="entry name" value="FLAGELLA_BB_ROD"/>
    <property type="match status" value="1"/>
</dbReference>
<keyword evidence="10" id="KW-0282">Flagellum</keyword>
<reference evidence="10 11" key="1">
    <citation type="submission" date="2014-08" db="EMBL/GenBank/DDBJ databases">
        <authorList>
            <person name="Moulin Lionel"/>
        </authorList>
    </citation>
    <scope>NUCLEOTIDE SEQUENCE [LARGE SCALE GENOMIC DNA]</scope>
</reference>
<evidence type="ECO:0000256" key="4">
    <source>
        <dbReference type="ARBA" id="ARBA00023143"/>
    </source>
</evidence>
<dbReference type="Pfam" id="PF22692">
    <property type="entry name" value="LlgE_F_G_D1"/>
    <property type="match status" value="1"/>
</dbReference>
<dbReference type="InterPro" id="IPR010930">
    <property type="entry name" value="Flg_bb/hook_C_dom"/>
</dbReference>
<dbReference type="Pfam" id="PF06429">
    <property type="entry name" value="Flg_bbr_C"/>
    <property type="match status" value="1"/>
</dbReference>
<dbReference type="InterPro" id="IPR001444">
    <property type="entry name" value="Flag_bb_rod_N"/>
</dbReference>
<comment type="subcellular location">
    <subcellularLocation>
        <location evidence="1 5">Bacterial flagellum basal body</location>
    </subcellularLocation>
</comment>
<feature type="domain" description="Flagellar hook protein FlgE D2" evidence="8">
    <location>
        <begin position="181"/>
        <end position="297"/>
    </location>
</feature>
<dbReference type="InterPro" id="IPR020013">
    <property type="entry name" value="Flagellar_FlgE/F/G"/>
</dbReference>
<dbReference type="Gene3D" id="2.60.98.20">
    <property type="entry name" value="Flagellar hook protein FlgE"/>
    <property type="match status" value="1"/>
</dbReference>
<feature type="domain" description="Flagellar basal body rod protein N-terminal" evidence="6">
    <location>
        <begin position="7"/>
        <end position="37"/>
    </location>
</feature>
<comment type="similarity">
    <text evidence="2 5">Belongs to the flagella basal body rod proteins family.</text>
</comment>
<dbReference type="GO" id="GO:0009424">
    <property type="term" value="C:bacterial-type flagellum hook"/>
    <property type="evidence" value="ECO:0007669"/>
    <property type="project" value="TreeGrafter"/>
</dbReference>
<evidence type="ECO:0000256" key="5">
    <source>
        <dbReference type="RuleBase" id="RU362116"/>
    </source>
</evidence>
<dbReference type="InterPro" id="IPR037058">
    <property type="entry name" value="Falgellar_hook_FlgE_sf"/>
</dbReference>
<dbReference type="GeneID" id="31892964"/>
<keyword evidence="10" id="KW-0969">Cilium</keyword>
<gene>
    <name evidence="10" type="primary">flgE</name>
    <name evidence="10" type="ORF">MPLDJ20_60448</name>
</gene>
<dbReference type="InterPro" id="IPR053967">
    <property type="entry name" value="LlgE_F_G-like_D1"/>
</dbReference>
<dbReference type="Proteomes" id="UP000046373">
    <property type="component" value="Unassembled WGS sequence"/>
</dbReference>
<dbReference type="GO" id="GO:0005829">
    <property type="term" value="C:cytosol"/>
    <property type="evidence" value="ECO:0007669"/>
    <property type="project" value="TreeGrafter"/>
</dbReference>
<dbReference type="PANTHER" id="PTHR30435">
    <property type="entry name" value="FLAGELLAR PROTEIN"/>
    <property type="match status" value="1"/>
</dbReference>
<evidence type="ECO:0000256" key="2">
    <source>
        <dbReference type="ARBA" id="ARBA00009677"/>
    </source>
</evidence>
<dbReference type="GO" id="GO:0009425">
    <property type="term" value="C:bacterial-type flagellum basal body"/>
    <property type="evidence" value="ECO:0007669"/>
    <property type="project" value="UniProtKB-SubCell"/>
</dbReference>
<dbReference type="NCBIfam" id="TIGR03506">
    <property type="entry name" value="FlgEFG_subfam"/>
    <property type="match status" value="1"/>
</dbReference>
<keyword evidence="10" id="KW-0966">Cell projection</keyword>
<accession>A0A090FJG7</accession>
<evidence type="ECO:0000313" key="10">
    <source>
        <dbReference type="EMBL" id="CDX44019.1"/>
    </source>
</evidence>
<evidence type="ECO:0000256" key="1">
    <source>
        <dbReference type="ARBA" id="ARBA00004117"/>
    </source>
</evidence>
<sequence>MSLYGMMRTGVSGMNAQANRLSAVADNIANSDTTGYKRSSAEFSSLIMPGTGGAYNSGGVTTTIRSAVSTQGVMTYTTSVSDLAVNGDGFFVVQDASGTPYLTRAGSFVPDAQGRLVNAAGYQLMAYSYANGEPAATANGFEGLVPVEISDQEMTATPSTEGVFSGNLPAGATPVAAGSLPSTNSASAQYTSKTSLVAYDDLGNKKLLDVYFTNTGAGTWEVSVFDQSKATPGTSFPYTGGALASTNLTFDTTTGKLTGATDSISFTVPGGSTLNLDLSKVTQLGTGFTVADAKVNGNAPSSIQKVQIGQDGVIYAQFADGSTKALYKIPLADVQSPDNLTAMPGNVYVQSPDSGAVRIGFANEGKLGSIVSGALENSNVDIAEELTNMIAAQRSYTANSKVFQTGSDLMDVLVNLKR</sequence>
<evidence type="ECO:0000259" key="9">
    <source>
        <dbReference type="Pfam" id="PF22692"/>
    </source>
</evidence>
<dbReference type="Pfam" id="PF07559">
    <property type="entry name" value="FlgE_D2"/>
    <property type="match status" value="1"/>
</dbReference>
<evidence type="ECO:0000259" key="6">
    <source>
        <dbReference type="Pfam" id="PF00460"/>
    </source>
</evidence>
<evidence type="ECO:0000313" key="11">
    <source>
        <dbReference type="Proteomes" id="UP000046373"/>
    </source>
</evidence>
<dbReference type="PANTHER" id="PTHR30435:SF1">
    <property type="entry name" value="FLAGELLAR HOOK PROTEIN FLGE"/>
    <property type="match status" value="1"/>
</dbReference>
<evidence type="ECO:0000256" key="3">
    <source>
        <dbReference type="ARBA" id="ARBA00019015"/>
    </source>
</evidence>
<dbReference type="InterPro" id="IPR011491">
    <property type="entry name" value="FlgE_D2"/>
</dbReference>
<organism evidence="10 11">
    <name type="scientific">Mesorhizobium plurifarium</name>
    <dbReference type="NCBI Taxonomy" id="69974"/>
    <lineage>
        <taxon>Bacteria</taxon>
        <taxon>Pseudomonadati</taxon>
        <taxon>Pseudomonadota</taxon>
        <taxon>Alphaproteobacteria</taxon>
        <taxon>Hyphomicrobiales</taxon>
        <taxon>Phyllobacteriaceae</taxon>
        <taxon>Mesorhizobium</taxon>
    </lineage>
</organism>
<feature type="domain" description="Flagellar hook protein FlgE/F/G-like D1" evidence="9">
    <location>
        <begin position="84"/>
        <end position="126"/>
    </location>
</feature>
<dbReference type="SUPFAM" id="SSF117143">
    <property type="entry name" value="Flagellar hook protein flgE"/>
    <property type="match status" value="1"/>
</dbReference>
<protein>
    <recommendedName>
        <fullName evidence="3 5">Flagellar hook protein FlgE</fullName>
    </recommendedName>
</protein>
<keyword evidence="4 5" id="KW-0975">Bacterial flagellum</keyword>
<dbReference type="InterPro" id="IPR037925">
    <property type="entry name" value="FlgE/F/G-like"/>
</dbReference>
<dbReference type="Pfam" id="PF00460">
    <property type="entry name" value="Flg_bb_rod"/>
    <property type="match status" value="1"/>
</dbReference>
<comment type="function">
    <text evidence="5">A flexible structure which links the flagellar filament to the drive apparatus in the basal body.</text>
</comment>
<evidence type="ECO:0000259" key="7">
    <source>
        <dbReference type="Pfam" id="PF06429"/>
    </source>
</evidence>
<proteinExistence type="inferred from homology"/>
<dbReference type="AlphaFoldDB" id="A0A090FJG7"/>
<dbReference type="GO" id="GO:0071978">
    <property type="term" value="P:bacterial-type flagellum-dependent swarming motility"/>
    <property type="evidence" value="ECO:0007669"/>
    <property type="project" value="TreeGrafter"/>
</dbReference>